<protein>
    <recommendedName>
        <fullName evidence="2">DUF7580 domain-containing protein</fullName>
    </recommendedName>
</protein>
<evidence type="ECO:0000259" key="2">
    <source>
        <dbReference type="Pfam" id="PF24476"/>
    </source>
</evidence>
<evidence type="ECO:0000256" key="1">
    <source>
        <dbReference type="SAM" id="MobiDB-lite"/>
    </source>
</evidence>
<dbReference type="EMBL" id="ML975512">
    <property type="protein sequence ID" value="KAF1828669.1"/>
    <property type="molecule type" value="Genomic_DNA"/>
</dbReference>
<feature type="non-terminal residue" evidence="3">
    <location>
        <position position="1"/>
    </location>
</feature>
<dbReference type="Pfam" id="PF24476">
    <property type="entry name" value="DUF7580"/>
    <property type="match status" value="1"/>
</dbReference>
<feature type="domain" description="DUF7580" evidence="2">
    <location>
        <begin position="425"/>
        <end position="604"/>
    </location>
</feature>
<gene>
    <name evidence="3" type="ORF">BDW02DRAFT_511784</name>
</gene>
<dbReference type="InterPro" id="IPR056002">
    <property type="entry name" value="DUF7580"/>
</dbReference>
<dbReference type="PANTHER" id="PTHR35186">
    <property type="entry name" value="ANK_REP_REGION DOMAIN-CONTAINING PROTEIN"/>
    <property type="match status" value="1"/>
</dbReference>
<accession>A0A6A5JX42</accession>
<organism evidence="3 4">
    <name type="scientific">Decorospora gaudefroyi</name>
    <dbReference type="NCBI Taxonomy" id="184978"/>
    <lineage>
        <taxon>Eukaryota</taxon>
        <taxon>Fungi</taxon>
        <taxon>Dikarya</taxon>
        <taxon>Ascomycota</taxon>
        <taxon>Pezizomycotina</taxon>
        <taxon>Dothideomycetes</taxon>
        <taxon>Pleosporomycetidae</taxon>
        <taxon>Pleosporales</taxon>
        <taxon>Pleosporineae</taxon>
        <taxon>Pleosporaceae</taxon>
        <taxon>Decorospora</taxon>
    </lineage>
</organism>
<evidence type="ECO:0000313" key="4">
    <source>
        <dbReference type="Proteomes" id="UP000800040"/>
    </source>
</evidence>
<dbReference type="PANTHER" id="PTHR35186:SF4">
    <property type="entry name" value="PRION-INHIBITION AND PROPAGATION HELO DOMAIN-CONTAINING PROTEIN"/>
    <property type="match status" value="1"/>
</dbReference>
<evidence type="ECO:0000313" key="3">
    <source>
        <dbReference type="EMBL" id="KAF1828669.1"/>
    </source>
</evidence>
<reference evidence="3" key="1">
    <citation type="submission" date="2020-01" db="EMBL/GenBank/DDBJ databases">
        <authorList>
            <consortium name="DOE Joint Genome Institute"/>
            <person name="Haridas S."/>
            <person name="Albert R."/>
            <person name="Binder M."/>
            <person name="Bloem J."/>
            <person name="Labutti K."/>
            <person name="Salamov A."/>
            <person name="Andreopoulos B."/>
            <person name="Baker S.E."/>
            <person name="Barry K."/>
            <person name="Bills G."/>
            <person name="Bluhm B.H."/>
            <person name="Cannon C."/>
            <person name="Castanera R."/>
            <person name="Culley D.E."/>
            <person name="Daum C."/>
            <person name="Ezra D."/>
            <person name="Gonzalez J.B."/>
            <person name="Henrissat B."/>
            <person name="Kuo A."/>
            <person name="Liang C."/>
            <person name="Lipzen A."/>
            <person name="Lutzoni F."/>
            <person name="Magnuson J."/>
            <person name="Mondo S."/>
            <person name="Nolan M."/>
            <person name="Ohm R."/>
            <person name="Pangilinan J."/>
            <person name="Park H.-J."/>
            <person name="Ramirez L."/>
            <person name="Alfaro M."/>
            <person name="Sun H."/>
            <person name="Tritt A."/>
            <person name="Yoshinaga Y."/>
            <person name="Zwiers L.-H."/>
            <person name="Turgeon B.G."/>
            <person name="Goodwin S.B."/>
            <person name="Spatafora J.W."/>
            <person name="Crous P.W."/>
            <person name="Grigoriev I.V."/>
        </authorList>
    </citation>
    <scope>NUCLEOTIDE SEQUENCE</scope>
    <source>
        <strain evidence="3">P77</strain>
    </source>
</reference>
<dbReference type="Proteomes" id="UP000800040">
    <property type="component" value="Unassembled WGS sequence"/>
</dbReference>
<proteinExistence type="predicted"/>
<name>A0A6A5JX42_9PLEO</name>
<sequence>ISGVEVAGLVFGILPILFEAVRAYSTVSQDLHTFRHWSKEVKSVALQLKVHNGIFLNECRLLLRLAEDEHATEDMLEDQTDRRWTSTELNVKLGAVLKDSLELCCSIIEETKDTTDLIMEEMKKFDVLQEQKQKNEKVRSAIKRLRGAISITFDKSKYDRCLEKLRDRNGELAAFRQQIDAFQQTTRNLVKHKTAPGRFQSIQNASQKLHEALCGAWCCDDPAHRRHYAKLCLDAEVQTEVRLDLAISCHEPGTDGRDILPREPPIWLYVQSMGITSTECLATSMASERLATLKGSLPESLLASSSSSVLKKKASSDLAQPPPCKKKKTKTVHFGPDTIGPSTSIPTMAAVAQSATLELNLCLEKSICNYLKRNYQACDGSLAKNCVGYLETPQLYKHMFFARKKTSKQPEQTTVYSVFDVMRQEADDVLSVEDQLKLAHKSALAILQYNDTPWLAERWRLGQLSYFGSRDNFDETALRTLHLSSQISTPNQPSTIAMDGVESKTGVSDEIRYGINNLPLFFLGVALLEIAHWQPLEEKMVTRDCDDPVYAARRLASGRAPLGPEYQKIAQKCLQCNFGFGTKLNSKSLQTAVYNEVVCELGDMIERLTV</sequence>
<dbReference type="AlphaFoldDB" id="A0A6A5JX42"/>
<dbReference type="OrthoDB" id="5331891at2759"/>
<feature type="region of interest" description="Disordered" evidence="1">
    <location>
        <begin position="313"/>
        <end position="337"/>
    </location>
</feature>
<keyword evidence="4" id="KW-1185">Reference proteome</keyword>